<protein>
    <submittedName>
        <fullName evidence="1">Uncharacterized protein</fullName>
    </submittedName>
</protein>
<evidence type="ECO:0000313" key="1">
    <source>
        <dbReference type="EMBL" id="MDR7325989.1"/>
    </source>
</evidence>
<dbReference type="Proteomes" id="UP001183629">
    <property type="component" value="Unassembled WGS sequence"/>
</dbReference>
<comment type="caution">
    <text evidence="1">The sequence shown here is derived from an EMBL/GenBank/DDBJ whole genome shotgun (WGS) entry which is preliminary data.</text>
</comment>
<dbReference type="AlphaFoldDB" id="A0AAE3ZVN2"/>
<proteinExistence type="predicted"/>
<name>A0AAE3ZVN2_9ACTN</name>
<organism evidence="1 2">
    <name type="scientific">Catenuloplanes niger</name>
    <dbReference type="NCBI Taxonomy" id="587534"/>
    <lineage>
        <taxon>Bacteria</taxon>
        <taxon>Bacillati</taxon>
        <taxon>Actinomycetota</taxon>
        <taxon>Actinomycetes</taxon>
        <taxon>Micromonosporales</taxon>
        <taxon>Micromonosporaceae</taxon>
        <taxon>Catenuloplanes</taxon>
    </lineage>
</organism>
<reference evidence="1 2" key="1">
    <citation type="submission" date="2023-07" db="EMBL/GenBank/DDBJ databases">
        <title>Sequencing the genomes of 1000 actinobacteria strains.</title>
        <authorList>
            <person name="Klenk H.-P."/>
        </authorList>
    </citation>
    <scope>NUCLEOTIDE SEQUENCE [LARGE SCALE GENOMIC DNA]</scope>
    <source>
        <strain evidence="1 2">DSM 44711</strain>
    </source>
</reference>
<dbReference type="RefSeq" id="WP_310421148.1">
    <property type="nucleotide sequence ID" value="NZ_JAVDYC010000001.1"/>
</dbReference>
<accession>A0AAE3ZVN2</accession>
<keyword evidence="2" id="KW-1185">Reference proteome</keyword>
<dbReference type="EMBL" id="JAVDYC010000001">
    <property type="protein sequence ID" value="MDR7325989.1"/>
    <property type="molecule type" value="Genomic_DNA"/>
</dbReference>
<evidence type="ECO:0000313" key="2">
    <source>
        <dbReference type="Proteomes" id="UP001183629"/>
    </source>
</evidence>
<sequence>MTVYGRKWNFRRHEPVYPISASAAAARDARGDHYAVALPGPDRPGAVIEIAWRQDHAGVWFLDDRGRQTLLYEFRRTDDRLFLHSVTEWDYGDQDSATRVCERRFREDGQVRRIVTDDDAPEHVTEDEWEADVAAHWEPVPRFGDWASLARRDRR</sequence>
<gene>
    <name evidence="1" type="ORF">J2S44_006239</name>
</gene>